<protein>
    <submittedName>
        <fullName evidence="1">Uncharacterized protein</fullName>
    </submittedName>
</protein>
<comment type="caution">
    <text evidence="1">The sequence shown here is derived from an EMBL/GenBank/DDBJ whole genome shotgun (WGS) entry which is preliminary data.</text>
</comment>
<organism evidence="1 2">
    <name type="scientific">Noviherbaspirillum album</name>
    <dbReference type="NCBI Taxonomy" id="3080276"/>
    <lineage>
        <taxon>Bacteria</taxon>
        <taxon>Pseudomonadati</taxon>
        <taxon>Pseudomonadota</taxon>
        <taxon>Betaproteobacteria</taxon>
        <taxon>Burkholderiales</taxon>
        <taxon>Oxalobacteraceae</taxon>
        <taxon>Noviherbaspirillum</taxon>
    </lineage>
</organism>
<dbReference type="Proteomes" id="UP001352263">
    <property type="component" value="Unassembled WGS sequence"/>
</dbReference>
<keyword evidence="2" id="KW-1185">Reference proteome</keyword>
<sequence>MRQSIIFFVSETAGVRQIVHQAYVELVRGERSVPEYAGQTVRVADWYVETCDGGLGKIDNETYSMFEFDRDGHINWPKCRHGIAANHAFYAAVMASQEMDSGEDSTIQQLRAELGEDFTWFPDKEERASMEALVFGQ</sequence>
<proteinExistence type="predicted"/>
<gene>
    <name evidence="1" type="ORF">RY831_24130</name>
</gene>
<reference evidence="1 2" key="1">
    <citation type="submission" date="2023-10" db="EMBL/GenBank/DDBJ databases">
        <title>Noviherbaspirillum sp. CPCC 100848 genome assembly.</title>
        <authorList>
            <person name="Li X.Y."/>
            <person name="Fang X.M."/>
        </authorList>
    </citation>
    <scope>NUCLEOTIDE SEQUENCE [LARGE SCALE GENOMIC DNA]</scope>
    <source>
        <strain evidence="1 2">CPCC 100848</strain>
    </source>
</reference>
<accession>A0ABU6JFL5</accession>
<name>A0ABU6JFL5_9BURK</name>
<evidence type="ECO:0000313" key="1">
    <source>
        <dbReference type="EMBL" id="MEC4722256.1"/>
    </source>
</evidence>
<evidence type="ECO:0000313" key="2">
    <source>
        <dbReference type="Proteomes" id="UP001352263"/>
    </source>
</evidence>
<dbReference type="RefSeq" id="WP_326508931.1">
    <property type="nucleotide sequence ID" value="NZ_JAWIIV010000027.1"/>
</dbReference>
<dbReference type="EMBL" id="JAWIIV010000027">
    <property type="protein sequence ID" value="MEC4722256.1"/>
    <property type="molecule type" value="Genomic_DNA"/>
</dbReference>